<dbReference type="InterPro" id="IPR017441">
    <property type="entry name" value="Protein_kinase_ATP_BS"/>
</dbReference>
<proteinExistence type="predicted"/>
<dbReference type="PANTHER" id="PTHR24347">
    <property type="entry name" value="SERINE/THREONINE-PROTEIN KINASE"/>
    <property type="match status" value="1"/>
</dbReference>
<dbReference type="InterPro" id="IPR011009">
    <property type="entry name" value="Kinase-like_dom_sf"/>
</dbReference>
<dbReference type="SUPFAM" id="SSF49879">
    <property type="entry name" value="SMAD/FHA domain"/>
    <property type="match status" value="1"/>
</dbReference>
<evidence type="ECO:0000313" key="5">
    <source>
        <dbReference type="EMBL" id="CAK9094486.1"/>
    </source>
</evidence>
<dbReference type="GO" id="GO:0016301">
    <property type="term" value="F:kinase activity"/>
    <property type="evidence" value="ECO:0007669"/>
    <property type="project" value="UniProtKB-KW"/>
</dbReference>
<feature type="compositionally biased region" description="Low complexity" evidence="2">
    <location>
        <begin position="103"/>
        <end position="121"/>
    </location>
</feature>
<dbReference type="SUPFAM" id="SSF56112">
    <property type="entry name" value="Protein kinase-like (PK-like)"/>
    <property type="match status" value="1"/>
</dbReference>
<dbReference type="SMART" id="SM00240">
    <property type="entry name" value="FHA"/>
    <property type="match status" value="1"/>
</dbReference>
<dbReference type="SMART" id="SM00220">
    <property type="entry name" value="S_TKc"/>
    <property type="match status" value="1"/>
</dbReference>
<dbReference type="InterPro" id="IPR008984">
    <property type="entry name" value="SMAD_FHA_dom_sf"/>
</dbReference>
<keyword evidence="6" id="KW-1185">Reference proteome</keyword>
<feature type="binding site" evidence="1">
    <location>
        <position position="278"/>
    </location>
    <ligand>
        <name>ATP</name>
        <dbReference type="ChEBI" id="CHEBI:30616"/>
    </ligand>
</feature>
<dbReference type="Proteomes" id="UP001642464">
    <property type="component" value="Unassembled WGS sequence"/>
</dbReference>
<sequence>MHTSGSGTGSGYWSSDAWDPDSRVYTGADIFHTHRLAVQSDEAPPAEPSEPRTEAEPKMRRGDSASYWGAMDGLDEVRSMDLGIGNISLARSPPAKKVSFDGPQQAASQAPQHAHPQLQHQGSSEYWTSGNWDFDSRAQRPVKPEKVEKIDVDVLDTPSTQSGGGRSLPRKDSNAYWDAEQWDPDERVYVGAEAGQTNHLTAVIQSDDKLIRAWAGGLSCPGSFSGPVDILKALEWKGAETPELQDLYDVTAESVGFGSFGIVRKATHRETDTHCVVKSLKKSQSGSSYKSQVDGGLYDELMSMSVHSPYAGIVKYMDLLESADHYYVVMEDLQGPELLEQMERLFPVTEAHCQGVMREVLMSLAHIHDKVKVCHRDIKLDNFRYRSVEPGSPLVLLDFGFLARLDKPWDGKKCGTRMYMAPEVIADAVEQPYLAAIDMWSVGVILYTLFTGDCPVQPEEMQTLGTRSHEAQELLAKALQAERLNSISSEEIWLHRQWCPSFLPLLASHVYPRLEIFFASELPHNSCKRFEAPLAVTFAARHAVPPTGCSFSCTSSQGFLSEGGNEKHEGGAWAADLEWPVVWIVKALLLLVLSVAMPEVALVGPWASEVADELILMGAPPPAPDGPEIQLDQMLSGAAAFMAPPVNLGAPGGAGPVSDLSAWQPPTTPMDFSKLGALSSQDFPVPRDMVEYLMTPEHRQILLEETGCDVDWAPDEAKVILKGSAEQIRKAERLLQRVLMHSNWGRSEVKVRRLLKPPIIESAVCRLSPMNTLPPGQKTLSQTQPILSIGKDKANDVVIPAQIVSRQHCVLELDVERGAVYVIDCSTNGTYLNGLRLPPKSTGKVLLSHGDELLLQDPGNGDQEFGYVVNIQELNVRERAKLQAPRRILTTEESATIGRDFQ</sequence>
<keyword evidence="1" id="KW-0067">ATP-binding</keyword>
<dbReference type="PROSITE" id="PS50006">
    <property type="entry name" value="FHA_DOMAIN"/>
    <property type="match status" value="1"/>
</dbReference>
<dbReference type="Pfam" id="PF00069">
    <property type="entry name" value="Pkinase"/>
    <property type="match status" value="1"/>
</dbReference>
<evidence type="ECO:0000313" key="6">
    <source>
        <dbReference type="Proteomes" id="UP001642464"/>
    </source>
</evidence>
<dbReference type="InterPro" id="IPR000253">
    <property type="entry name" value="FHA_dom"/>
</dbReference>
<evidence type="ECO:0000259" key="3">
    <source>
        <dbReference type="PROSITE" id="PS50006"/>
    </source>
</evidence>
<accession>A0ABP0R1Q5</accession>
<keyword evidence="5" id="KW-0808">Transferase</keyword>
<evidence type="ECO:0000256" key="2">
    <source>
        <dbReference type="SAM" id="MobiDB-lite"/>
    </source>
</evidence>
<dbReference type="PROSITE" id="PS50011">
    <property type="entry name" value="PROTEIN_KINASE_DOM"/>
    <property type="match status" value="1"/>
</dbReference>
<dbReference type="PROSITE" id="PS00107">
    <property type="entry name" value="PROTEIN_KINASE_ATP"/>
    <property type="match status" value="1"/>
</dbReference>
<feature type="compositionally biased region" description="Polar residues" evidence="2">
    <location>
        <begin position="122"/>
        <end position="131"/>
    </location>
</feature>
<dbReference type="Gene3D" id="2.60.200.20">
    <property type="match status" value="1"/>
</dbReference>
<reference evidence="5 6" key="1">
    <citation type="submission" date="2024-02" db="EMBL/GenBank/DDBJ databases">
        <authorList>
            <person name="Chen Y."/>
            <person name="Shah S."/>
            <person name="Dougan E. K."/>
            <person name="Thang M."/>
            <person name="Chan C."/>
        </authorList>
    </citation>
    <scope>NUCLEOTIDE SEQUENCE [LARGE SCALE GENOMIC DNA]</scope>
</reference>
<keyword evidence="5" id="KW-0418">Kinase</keyword>
<feature type="region of interest" description="Disordered" evidence="2">
    <location>
        <begin position="94"/>
        <end position="137"/>
    </location>
</feature>
<dbReference type="EMBL" id="CAXAMM010040651">
    <property type="protein sequence ID" value="CAK9094486.1"/>
    <property type="molecule type" value="Genomic_DNA"/>
</dbReference>
<dbReference type="Gene3D" id="1.10.510.10">
    <property type="entry name" value="Transferase(Phosphotransferase) domain 1"/>
    <property type="match status" value="1"/>
</dbReference>
<feature type="compositionally biased region" description="Basic and acidic residues" evidence="2">
    <location>
        <begin position="49"/>
        <end position="63"/>
    </location>
</feature>
<gene>
    <name evidence="5" type="ORF">SCF082_LOCUS44410</name>
</gene>
<dbReference type="InterPro" id="IPR000719">
    <property type="entry name" value="Prot_kinase_dom"/>
</dbReference>
<feature type="domain" description="Protein kinase" evidence="4">
    <location>
        <begin position="249"/>
        <end position="545"/>
    </location>
</feature>
<feature type="domain" description="FHA" evidence="3">
    <location>
        <begin position="787"/>
        <end position="837"/>
    </location>
</feature>
<dbReference type="Pfam" id="PF00498">
    <property type="entry name" value="FHA"/>
    <property type="match status" value="1"/>
</dbReference>
<comment type="caution">
    <text evidence="5">The sequence shown here is derived from an EMBL/GenBank/DDBJ whole genome shotgun (WGS) entry which is preliminary data.</text>
</comment>
<keyword evidence="1" id="KW-0547">Nucleotide-binding</keyword>
<protein>
    <submittedName>
        <fullName evidence="5">Ribosomal protein S6 kinase alpha-5 (S6K-alpha-5)</fullName>
    </submittedName>
</protein>
<organism evidence="5 6">
    <name type="scientific">Durusdinium trenchii</name>
    <dbReference type="NCBI Taxonomy" id="1381693"/>
    <lineage>
        <taxon>Eukaryota</taxon>
        <taxon>Sar</taxon>
        <taxon>Alveolata</taxon>
        <taxon>Dinophyceae</taxon>
        <taxon>Suessiales</taxon>
        <taxon>Symbiodiniaceae</taxon>
        <taxon>Durusdinium</taxon>
    </lineage>
</organism>
<evidence type="ECO:0000259" key="4">
    <source>
        <dbReference type="PROSITE" id="PS50011"/>
    </source>
</evidence>
<evidence type="ECO:0000256" key="1">
    <source>
        <dbReference type="PROSITE-ProRule" id="PRU10141"/>
    </source>
</evidence>
<feature type="region of interest" description="Disordered" evidence="2">
    <location>
        <begin position="36"/>
        <end position="67"/>
    </location>
</feature>
<dbReference type="CDD" id="cd00060">
    <property type="entry name" value="FHA"/>
    <property type="match status" value="1"/>
</dbReference>
<name>A0ABP0R1Q5_9DINO</name>